<proteinExistence type="predicted"/>
<dbReference type="Proteomes" id="UP000828390">
    <property type="component" value="Unassembled WGS sequence"/>
</dbReference>
<protein>
    <submittedName>
        <fullName evidence="1">Uncharacterized protein</fullName>
    </submittedName>
</protein>
<dbReference type="AlphaFoldDB" id="A0A9D4LQW7"/>
<reference evidence="1" key="2">
    <citation type="submission" date="2020-11" db="EMBL/GenBank/DDBJ databases">
        <authorList>
            <person name="McCartney M.A."/>
            <person name="Auch B."/>
            <person name="Kono T."/>
            <person name="Mallez S."/>
            <person name="Becker A."/>
            <person name="Gohl D.M."/>
            <person name="Silverstein K.A.T."/>
            <person name="Koren S."/>
            <person name="Bechman K.B."/>
            <person name="Herman A."/>
            <person name="Abrahante J.E."/>
            <person name="Garbe J."/>
        </authorList>
    </citation>
    <scope>NUCLEOTIDE SEQUENCE</scope>
    <source>
        <strain evidence="1">Duluth1</strain>
        <tissue evidence="1">Whole animal</tissue>
    </source>
</reference>
<sequence length="77" mass="8646">MMIFIACLTVVDSKRRGRAKCKLDKISQCNDVIKKGGKNKGMGLCEIKGGTCEIRRRKPGKPLKCRCAKQRKGHQIQ</sequence>
<comment type="caution">
    <text evidence="1">The sequence shown here is derived from an EMBL/GenBank/DDBJ whole genome shotgun (WGS) entry which is preliminary data.</text>
</comment>
<dbReference type="EMBL" id="JAIWYP010000002">
    <property type="protein sequence ID" value="KAH3862098.1"/>
    <property type="molecule type" value="Genomic_DNA"/>
</dbReference>
<name>A0A9D4LQW7_DREPO</name>
<evidence type="ECO:0000313" key="1">
    <source>
        <dbReference type="EMBL" id="KAH3862098.1"/>
    </source>
</evidence>
<accession>A0A9D4LQW7</accession>
<organism evidence="1 2">
    <name type="scientific">Dreissena polymorpha</name>
    <name type="common">Zebra mussel</name>
    <name type="synonym">Mytilus polymorpha</name>
    <dbReference type="NCBI Taxonomy" id="45954"/>
    <lineage>
        <taxon>Eukaryota</taxon>
        <taxon>Metazoa</taxon>
        <taxon>Spiralia</taxon>
        <taxon>Lophotrochozoa</taxon>
        <taxon>Mollusca</taxon>
        <taxon>Bivalvia</taxon>
        <taxon>Autobranchia</taxon>
        <taxon>Heteroconchia</taxon>
        <taxon>Euheterodonta</taxon>
        <taxon>Imparidentia</taxon>
        <taxon>Neoheterodontei</taxon>
        <taxon>Myida</taxon>
        <taxon>Dreissenoidea</taxon>
        <taxon>Dreissenidae</taxon>
        <taxon>Dreissena</taxon>
    </lineage>
</organism>
<reference evidence="1" key="1">
    <citation type="journal article" date="2019" name="bioRxiv">
        <title>The Genome of the Zebra Mussel, Dreissena polymorpha: A Resource for Invasive Species Research.</title>
        <authorList>
            <person name="McCartney M.A."/>
            <person name="Auch B."/>
            <person name="Kono T."/>
            <person name="Mallez S."/>
            <person name="Zhang Y."/>
            <person name="Obille A."/>
            <person name="Becker A."/>
            <person name="Abrahante J.E."/>
            <person name="Garbe J."/>
            <person name="Badalamenti J.P."/>
            <person name="Herman A."/>
            <person name="Mangelson H."/>
            <person name="Liachko I."/>
            <person name="Sullivan S."/>
            <person name="Sone E.D."/>
            <person name="Koren S."/>
            <person name="Silverstein K.A.T."/>
            <person name="Beckman K.B."/>
            <person name="Gohl D.M."/>
        </authorList>
    </citation>
    <scope>NUCLEOTIDE SEQUENCE</scope>
    <source>
        <strain evidence="1">Duluth1</strain>
        <tissue evidence="1">Whole animal</tissue>
    </source>
</reference>
<keyword evidence="2" id="KW-1185">Reference proteome</keyword>
<evidence type="ECO:0000313" key="2">
    <source>
        <dbReference type="Proteomes" id="UP000828390"/>
    </source>
</evidence>
<gene>
    <name evidence="1" type="ORF">DPMN_025061</name>
</gene>